<dbReference type="EMBL" id="CP009238">
    <property type="protein sequence ID" value="AIL33050.1"/>
    <property type="molecule type" value="Genomic_DNA"/>
</dbReference>
<gene>
    <name evidence="2" type="ORF">IX83_06775</name>
</gene>
<dbReference type="AlphaFoldDB" id="A0A077DDV5"/>
<dbReference type="Pfam" id="PF04273">
    <property type="entry name" value="BLH_phosphatase"/>
    <property type="match status" value="1"/>
</dbReference>
<name>A0A077DDV5_9BURK</name>
<keyword evidence="3" id="KW-1185">Reference proteome</keyword>
<evidence type="ECO:0000313" key="2">
    <source>
        <dbReference type="EMBL" id="AIL33050.1"/>
    </source>
</evidence>
<dbReference type="STRING" id="1072685.IX83_06775"/>
<dbReference type="OrthoDB" id="9802771at2"/>
<evidence type="ECO:0000259" key="1">
    <source>
        <dbReference type="Pfam" id="PF04273"/>
    </source>
</evidence>
<dbReference type="eggNOG" id="COG3453">
    <property type="taxonomic scope" value="Bacteria"/>
</dbReference>
<proteinExistence type="predicted"/>
<dbReference type="SUPFAM" id="SSF52799">
    <property type="entry name" value="(Phosphotyrosine protein) phosphatases II"/>
    <property type="match status" value="1"/>
</dbReference>
<protein>
    <recommendedName>
        <fullName evidence="1">Beta-lactamase hydrolase-like protein phosphatase-like domain-containing protein</fullName>
    </recommendedName>
</protein>
<dbReference type="GO" id="GO:0016787">
    <property type="term" value="F:hydrolase activity"/>
    <property type="evidence" value="ECO:0007669"/>
    <property type="project" value="InterPro"/>
</dbReference>
<feature type="domain" description="Beta-lactamase hydrolase-like protein phosphatase-like" evidence="1">
    <location>
        <begin position="8"/>
        <end position="110"/>
    </location>
</feature>
<dbReference type="RefSeq" id="WP_038500528.1">
    <property type="nucleotide sequence ID" value="NZ_AFWK01000021.1"/>
</dbReference>
<dbReference type="InterPro" id="IPR005939">
    <property type="entry name" value="BLH_phosphatase-like"/>
</dbReference>
<dbReference type="NCBIfam" id="TIGR01244">
    <property type="entry name" value="TIGR01244 family sulfur transferase"/>
    <property type="match status" value="1"/>
</dbReference>
<accession>A0A077DDV5</accession>
<reference evidence="2 3" key="1">
    <citation type="journal article" date="2014" name="BMC Genomics">
        <title>A genomic perspective on a new bacterial genus and species from the Alcaligenaceae family, Basilea psittacipulmonis.</title>
        <authorList>
            <person name="Whiteson K.L."/>
            <person name="Hernandez D."/>
            <person name="Lazarevic V."/>
            <person name="Gaia N."/>
            <person name="Farinelli L."/>
            <person name="Francois P."/>
            <person name="Pilo P."/>
            <person name="Frey J."/>
            <person name="Schrenzel J."/>
        </authorList>
    </citation>
    <scope>NUCLEOTIDE SEQUENCE [LARGE SCALE GENOMIC DNA]</scope>
    <source>
        <strain evidence="2 3">DSM 24701</strain>
    </source>
</reference>
<dbReference type="KEGG" id="bpsi:IX83_06775"/>
<dbReference type="HOGENOM" id="CLU_105726_3_1_4"/>
<dbReference type="Proteomes" id="UP000028945">
    <property type="component" value="Chromosome"/>
</dbReference>
<dbReference type="InterPro" id="IPR029021">
    <property type="entry name" value="Prot-tyrosine_phosphatase-like"/>
</dbReference>
<sequence>MDQEKVHYQFISENYAVSGQIYVEQLETLAKLGFNSIIINRPDKEGGDAQPLSADIIAKAKSLGMNAVYLPVEKGMITPDKIQALADWLEQLEGPILAYCFSGARSTLLYQAAINR</sequence>
<evidence type="ECO:0000313" key="3">
    <source>
        <dbReference type="Proteomes" id="UP000028945"/>
    </source>
</evidence>
<dbReference type="Gene3D" id="3.90.190.10">
    <property type="entry name" value="Protein tyrosine phosphatase superfamily"/>
    <property type="match status" value="1"/>
</dbReference>
<organism evidence="2 3">
    <name type="scientific">Basilea psittacipulmonis DSM 24701</name>
    <dbReference type="NCBI Taxonomy" id="1072685"/>
    <lineage>
        <taxon>Bacteria</taxon>
        <taxon>Pseudomonadati</taxon>
        <taxon>Pseudomonadota</taxon>
        <taxon>Betaproteobacteria</taxon>
        <taxon>Burkholderiales</taxon>
        <taxon>Alcaligenaceae</taxon>
        <taxon>Basilea</taxon>
    </lineage>
</organism>